<evidence type="ECO:0000256" key="2">
    <source>
        <dbReference type="ARBA" id="ARBA00022801"/>
    </source>
</evidence>
<gene>
    <name evidence="8" type="ORF">THAPSDRAFT_bd446</name>
</gene>
<dbReference type="RefSeq" id="XP_002297437.1">
    <property type="nucleotide sequence ID" value="XM_002297401.1"/>
</dbReference>
<dbReference type="SMART" id="SM00490">
    <property type="entry name" value="HELICc"/>
    <property type="match status" value="1"/>
</dbReference>
<dbReference type="PANTHER" id="PTHR18934">
    <property type="entry name" value="ATP-DEPENDENT RNA HELICASE"/>
    <property type="match status" value="1"/>
</dbReference>
<reference evidence="8 9" key="1">
    <citation type="journal article" date="2004" name="Science">
        <title>The genome of the diatom Thalassiosira pseudonana: ecology, evolution, and metabolism.</title>
        <authorList>
            <person name="Armbrust E.V."/>
            <person name="Berges J.A."/>
            <person name="Bowler C."/>
            <person name="Green B.R."/>
            <person name="Martinez D."/>
            <person name="Putnam N.H."/>
            <person name="Zhou S."/>
            <person name="Allen A.E."/>
            <person name="Apt K.E."/>
            <person name="Bechner M."/>
            <person name="Brzezinski M.A."/>
            <person name="Chaal B.K."/>
            <person name="Chiovitti A."/>
            <person name="Davis A.K."/>
            <person name="Demarest M.S."/>
            <person name="Detter J.C."/>
            <person name="Glavina T."/>
            <person name="Goodstein D."/>
            <person name="Hadi M.Z."/>
            <person name="Hellsten U."/>
            <person name="Hildebrand M."/>
            <person name="Jenkins B.D."/>
            <person name="Jurka J."/>
            <person name="Kapitonov V.V."/>
            <person name="Kroger N."/>
            <person name="Lau W.W."/>
            <person name="Lane T.W."/>
            <person name="Larimer F.W."/>
            <person name="Lippmeier J.C."/>
            <person name="Lucas S."/>
            <person name="Medina M."/>
            <person name="Montsant A."/>
            <person name="Obornik M."/>
            <person name="Parker M.S."/>
            <person name="Palenik B."/>
            <person name="Pazour G.J."/>
            <person name="Richardson P.M."/>
            <person name="Rynearson T.A."/>
            <person name="Saito M.A."/>
            <person name="Schwartz D.C."/>
            <person name="Thamatrakoln K."/>
            <person name="Valentin K."/>
            <person name="Vardi A."/>
            <person name="Wilkerson F.P."/>
            <person name="Rokhsar D.S."/>
        </authorList>
    </citation>
    <scope>NUCLEOTIDE SEQUENCE [LARGE SCALE GENOMIC DNA]</scope>
    <source>
        <strain evidence="8 9">CCMP1335</strain>
    </source>
</reference>
<sequence>RSKPHPRPCERSAFWNTPPHKTPPTEASPKLSSLLDRARKNLPAAKAKDEFLSLMKRANAKGHVVLVTGETGCGKTTQIPQFLLENDPLGAKIIVAQPRRLAATGVASRVASERGECNVGVGSVGYVVRGDSKVCNSTRLLFCTTGVLLRQLQSQQALENVSHIVIDEVHERHLDTDVLLAILKKTLPSLPKLNIVLMSATMDADRFARYWGTDTPRMHIPGFTHPVKDFTLEDVLQLTSYVPPKNRRNYRDDQSSEERTTQRDNLVSLEECLKRIDENEIDYDLIAVLIVRLLKTKDDDGSILVFLPGAGEIDRAEKALQQIVKGNSLHILPLHGGIPPEKQQAVFSPPRNGVTKIILSTNVAETSITIPDCTIVIDTCKEKQSSFDPINRMPLLLERFASQDSLKQRRGRAGRVRPGCCYKLISRSTHAKLPKHGEPEIKRCALDQTILSLLFLGLESGSGDFLRLMLDPPSKESINSAFQSLKKLGAVILNGNESFLTPLGSHLAGIPAPPTVGKLLVMGCLLGCRDISIAIAAGMSAGRSPFLPANKKVLEERDALFKSVGNSDHVMLGKAFLLWDAAVGAQEKRKCCDRLGLAFNSMKEMKQLARQLDSSLSASGFVKSKESNAHDNSWRVIRSVLVSALSPIQILRVQRPSAKYTETVEGAIQKEGKAKELKFFIRCGNDINNQMFIHPSSNNFTVGNFNCPWLVYHRLVRTSKAFISDATECNAFALLLFGGSMEVQASKGLIILDGWVTLSANARIGSLIGGLRRKVDDLLERKVTDPRLDITSSTEMKLITDLLRHDGL</sequence>
<dbReference type="SUPFAM" id="SSF52540">
    <property type="entry name" value="P-loop containing nucleoside triphosphate hydrolases"/>
    <property type="match status" value="1"/>
</dbReference>
<dbReference type="InterPro" id="IPR014001">
    <property type="entry name" value="Helicase_ATP-bd"/>
</dbReference>
<dbReference type="PROSITE" id="PS51192">
    <property type="entry name" value="HELICASE_ATP_BIND_1"/>
    <property type="match status" value="1"/>
</dbReference>
<feature type="non-terminal residue" evidence="8">
    <location>
        <position position="1"/>
    </location>
</feature>
<dbReference type="PROSITE" id="PS00690">
    <property type="entry name" value="DEAH_ATP_HELICASE"/>
    <property type="match status" value="1"/>
</dbReference>
<evidence type="ECO:0000256" key="3">
    <source>
        <dbReference type="ARBA" id="ARBA00022806"/>
    </source>
</evidence>
<dbReference type="KEGG" id="tps:THAPSDRAFT_bd446"/>
<dbReference type="PANTHER" id="PTHR18934:SF267">
    <property type="entry name" value="ATP-DEPENDENT RNA HELICASE YLR419W-RELATED"/>
    <property type="match status" value="1"/>
</dbReference>
<keyword evidence="1" id="KW-0547">Nucleotide-binding</keyword>
<keyword evidence="2" id="KW-0378">Hydrolase</keyword>
<dbReference type="InParanoid" id="B8LEH7"/>
<dbReference type="GO" id="GO:0003723">
    <property type="term" value="F:RNA binding"/>
    <property type="evidence" value="ECO:0000318"/>
    <property type="project" value="GO_Central"/>
</dbReference>
<dbReference type="HOGENOM" id="CLU_001832_1_4_1"/>
<dbReference type="InterPro" id="IPR011545">
    <property type="entry name" value="DEAD/DEAH_box_helicase_dom"/>
</dbReference>
<proteinExistence type="predicted"/>
<feature type="non-terminal residue" evidence="8">
    <location>
        <position position="808"/>
    </location>
</feature>
<dbReference type="GO" id="GO:0004386">
    <property type="term" value="F:helicase activity"/>
    <property type="evidence" value="ECO:0000318"/>
    <property type="project" value="GO_Central"/>
</dbReference>
<dbReference type="InterPro" id="IPR001650">
    <property type="entry name" value="Helicase_C-like"/>
</dbReference>
<dbReference type="Pfam" id="PF07717">
    <property type="entry name" value="OB_NTP_bind"/>
    <property type="match status" value="1"/>
</dbReference>
<dbReference type="CDD" id="cd17917">
    <property type="entry name" value="DEXHc_RHA-like"/>
    <property type="match status" value="1"/>
</dbReference>
<dbReference type="PaxDb" id="35128-Thapsdraft446"/>
<dbReference type="Gene3D" id="3.40.50.300">
    <property type="entry name" value="P-loop containing nucleotide triphosphate hydrolases"/>
    <property type="match status" value="2"/>
</dbReference>
<dbReference type="InterPro" id="IPR059023">
    <property type="entry name" value="RNA_hel_CTD"/>
</dbReference>
<dbReference type="InterPro" id="IPR011709">
    <property type="entry name" value="DEAD-box_helicase_OB_fold"/>
</dbReference>
<protein>
    <submittedName>
        <fullName evidence="8">Uncharacterized protein</fullName>
    </submittedName>
</protein>
<dbReference type="GO" id="GO:0016787">
    <property type="term" value="F:hydrolase activity"/>
    <property type="evidence" value="ECO:0007669"/>
    <property type="project" value="UniProtKB-KW"/>
</dbReference>
<evidence type="ECO:0000256" key="4">
    <source>
        <dbReference type="ARBA" id="ARBA00022840"/>
    </source>
</evidence>
<dbReference type="Pfam" id="PF00271">
    <property type="entry name" value="Helicase_C"/>
    <property type="match status" value="1"/>
</dbReference>
<dbReference type="EMBL" id="DS999441">
    <property type="protein sequence ID" value="EED86254.1"/>
    <property type="molecule type" value="Genomic_DNA"/>
</dbReference>
<feature type="region of interest" description="Disordered" evidence="5">
    <location>
        <begin position="1"/>
        <end position="30"/>
    </location>
</feature>
<feature type="compositionally biased region" description="Basic and acidic residues" evidence="5">
    <location>
        <begin position="249"/>
        <end position="262"/>
    </location>
</feature>
<dbReference type="OMA" id="PCHELEA"/>
<dbReference type="InterPro" id="IPR007502">
    <property type="entry name" value="Helicase-assoc_dom"/>
</dbReference>
<feature type="region of interest" description="Disordered" evidence="5">
    <location>
        <begin position="244"/>
        <end position="263"/>
    </location>
</feature>
<dbReference type="Pfam" id="PF00270">
    <property type="entry name" value="DEAD"/>
    <property type="match status" value="1"/>
</dbReference>
<organism evidence="8 9">
    <name type="scientific">Thalassiosira pseudonana</name>
    <name type="common">Marine diatom</name>
    <name type="synonym">Cyclotella nana</name>
    <dbReference type="NCBI Taxonomy" id="35128"/>
    <lineage>
        <taxon>Eukaryota</taxon>
        <taxon>Sar</taxon>
        <taxon>Stramenopiles</taxon>
        <taxon>Ochrophyta</taxon>
        <taxon>Bacillariophyta</taxon>
        <taxon>Coscinodiscophyceae</taxon>
        <taxon>Thalassiosirophycidae</taxon>
        <taxon>Thalassiosirales</taxon>
        <taxon>Thalassiosiraceae</taxon>
        <taxon>Thalassiosira</taxon>
    </lineage>
</organism>
<dbReference type="PROSITE" id="PS51194">
    <property type="entry name" value="HELICASE_CTER"/>
    <property type="match status" value="1"/>
</dbReference>
<feature type="domain" description="Helicase C-terminal" evidence="7">
    <location>
        <begin position="288"/>
        <end position="457"/>
    </location>
</feature>
<keyword evidence="4" id="KW-0067">ATP-binding</keyword>
<dbReference type="eggNOG" id="KOG0920">
    <property type="taxonomic scope" value="Eukaryota"/>
</dbReference>
<evidence type="ECO:0000313" key="8">
    <source>
        <dbReference type="EMBL" id="EED86254.1"/>
    </source>
</evidence>
<accession>B8LEH7</accession>
<evidence type="ECO:0000259" key="7">
    <source>
        <dbReference type="PROSITE" id="PS51194"/>
    </source>
</evidence>
<evidence type="ECO:0000313" key="9">
    <source>
        <dbReference type="Proteomes" id="UP000001449"/>
    </source>
</evidence>
<evidence type="ECO:0000259" key="6">
    <source>
        <dbReference type="PROSITE" id="PS51192"/>
    </source>
</evidence>
<dbReference type="STRING" id="35128.B8LEH7"/>
<keyword evidence="9" id="KW-1185">Reference proteome</keyword>
<name>B8LEH7_THAPS</name>
<dbReference type="GeneID" id="7446014"/>
<dbReference type="Gene3D" id="1.20.120.1080">
    <property type="match status" value="1"/>
</dbReference>
<dbReference type="InterPro" id="IPR027417">
    <property type="entry name" value="P-loop_NTPase"/>
</dbReference>
<evidence type="ECO:0000256" key="5">
    <source>
        <dbReference type="SAM" id="MobiDB-lite"/>
    </source>
</evidence>
<dbReference type="SMART" id="SM00487">
    <property type="entry name" value="DEXDc"/>
    <property type="match status" value="1"/>
</dbReference>
<dbReference type="CDD" id="cd18791">
    <property type="entry name" value="SF2_C_RHA"/>
    <property type="match status" value="1"/>
</dbReference>
<dbReference type="AlphaFoldDB" id="B8LEH7"/>
<dbReference type="GO" id="GO:0005524">
    <property type="term" value="F:ATP binding"/>
    <property type="evidence" value="ECO:0007669"/>
    <property type="project" value="UniProtKB-KW"/>
</dbReference>
<dbReference type="InterPro" id="IPR002464">
    <property type="entry name" value="DNA/RNA_helicase_DEAH_CS"/>
</dbReference>
<dbReference type="Pfam" id="PF26026">
    <property type="entry name" value="RNA_hel_CTD"/>
    <property type="match status" value="1"/>
</dbReference>
<dbReference type="SMART" id="SM00847">
    <property type="entry name" value="HA2"/>
    <property type="match status" value="1"/>
</dbReference>
<dbReference type="Proteomes" id="UP000001449">
    <property type="component" value="Unassembled WGS sequence"/>
</dbReference>
<feature type="domain" description="Helicase ATP-binding" evidence="6">
    <location>
        <begin position="56"/>
        <end position="220"/>
    </location>
</feature>
<reference evidence="8 9" key="2">
    <citation type="journal article" date="2008" name="Nature">
        <title>The Phaeodactylum genome reveals the evolutionary history of diatom genomes.</title>
        <authorList>
            <person name="Bowler C."/>
            <person name="Allen A.E."/>
            <person name="Badger J.H."/>
            <person name="Grimwood J."/>
            <person name="Jabbari K."/>
            <person name="Kuo A."/>
            <person name="Maheswari U."/>
            <person name="Martens C."/>
            <person name="Maumus F."/>
            <person name="Otillar R.P."/>
            <person name="Rayko E."/>
            <person name="Salamov A."/>
            <person name="Vandepoele K."/>
            <person name="Beszteri B."/>
            <person name="Gruber A."/>
            <person name="Heijde M."/>
            <person name="Katinka M."/>
            <person name="Mock T."/>
            <person name="Valentin K."/>
            <person name="Verret F."/>
            <person name="Berges J.A."/>
            <person name="Brownlee C."/>
            <person name="Cadoret J.P."/>
            <person name="Chiovitti A."/>
            <person name="Choi C.J."/>
            <person name="Coesel S."/>
            <person name="De Martino A."/>
            <person name="Detter J.C."/>
            <person name="Durkin C."/>
            <person name="Falciatore A."/>
            <person name="Fournet J."/>
            <person name="Haruta M."/>
            <person name="Huysman M.J."/>
            <person name="Jenkins B.D."/>
            <person name="Jiroutova K."/>
            <person name="Jorgensen R.E."/>
            <person name="Joubert Y."/>
            <person name="Kaplan A."/>
            <person name="Kroger N."/>
            <person name="Kroth P.G."/>
            <person name="La Roche J."/>
            <person name="Lindquist E."/>
            <person name="Lommer M."/>
            <person name="Martin-Jezequel V."/>
            <person name="Lopez P.J."/>
            <person name="Lucas S."/>
            <person name="Mangogna M."/>
            <person name="McGinnis K."/>
            <person name="Medlin L.K."/>
            <person name="Montsant A."/>
            <person name="Oudot-Le Secq M.P."/>
            <person name="Napoli C."/>
            <person name="Obornik M."/>
            <person name="Parker M.S."/>
            <person name="Petit J.L."/>
            <person name="Porcel B.M."/>
            <person name="Poulsen N."/>
            <person name="Robison M."/>
            <person name="Rychlewski L."/>
            <person name="Rynearson T.A."/>
            <person name="Schmutz J."/>
            <person name="Shapiro H."/>
            <person name="Siaut M."/>
            <person name="Stanley M."/>
            <person name="Sussman M.R."/>
            <person name="Taylor A.R."/>
            <person name="Vardi A."/>
            <person name="von Dassow P."/>
            <person name="Vyverman W."/>
            <person name="Willis A."/>
            <person name="Wyrwicz L.S."/>
            <person name="Rokhsar D.S."/>
            <person name="Weissenbach J."/>
            <person name="Armbrust E.V."/>
            <person name="Green B.R."/>
            <person name="Van de Peer Y."/>
            <person name="Grigoriev I.V."/>
        </authorList>
    </citation>
    <scope>NUCLEOTIDE SEQUENCE [LARGE SCALE GENOMIC DNA]</scope>
    <source>
        <strain evidence="8 9">CCMP1335</strain>
    </source>
</reference>
<keyword evidence="3" id="KW-0347">Helicase</keyword>
<evidence type="ECO:0000256" key="1">
    <source>
        <dbReference type="ARBA" id="ARBA00022741"/>
    </source>
</evidence>